<name>A0AAW9NC29_9BACI</name>
<dbReference type="EMBL" id="JARNBH010000012">
    <property type="protein sequence ID" value="MEC0273769.1"/>
    <property type="molecule type" value="Genomic_DNA"/>
</dbReference>
<evidence type="ECO:0000313" key="1">
    <source>
        <dbReference type="EMBL" id="MEC0273769.1"/>
    </source>
</evidence>
<proteinExistence type="predicted"/>
<reference evidence="1 2" key="1">
    <citation type="submission" date="2023-03" db="EMBL/GenBank/DDBJ databases">
        <title>Bacillus Genome Sequencing.</title>
        <authorList>
            <person name="Dunlap C."/>
        </authorList>
    </citation>
    <scope>NUCLEOTIDE SEQUENCE [LARGE SCALE GENOMIC DNA]</scope>
    <source>
        <strain evidence="1 2">B-41290</strain>
    </source>
</reference>
<accession>A0AAW9NC29</accession>
<sequence>MLHSAADHDIGYFYIDLPKLTVSYPFLQYDESIITGATPTFSKEM</sequence>
<dbReference type="AlphaFoldDB" id="A0AAW9NC29"/>
<protein>
    <submittedName>
        <fullName evidence="1">Uncharacterized protein</fullName>
    </submittedName>
</protein>
<comment type="caution">
    <text evidence="1">The sequence shown here is derived from an EMBL/GenBank/DDBJ whole genome shotgun (WGS) entry which is preliminary data.</text>
</comment>
<dbReference type="Proteomes" id="UP001307168">
    <property type="component" value="Unassembled WGS sequence"/>
</dbReference>
<keyword evidence="2" id="KW-1185">Reference proteome</keyword>
<gene>
    <name evidence="1" type="ORF">P4706_11990</name>
</gene>
<organism evidence="1 2">
    <name type="scientific">Peribacillus castrilensis</name>
    <dbReference type="NCBI Taxonomy" id="2897690"/>
    <lineage>
        <taxon>Bacteria</taxon>
        <taxon>Bacillati</taxon>
        <taxon>Bacillota</taxon>
        <taxon>Bacilli</taxon>
        <taxon>Bacillales</taxon>
        <taxon>Bacillaceae</taxon>
        <taxon>Peribacillus</taxon>
    </lineage>
</organism>
<evidence type="ECO:0000313" key="2">
    <source>
        <dbReference type="Proteomes" id="UP001307168"/>
    </source>
</evidence>
<dbReference type="RefSeq" id="WP_367406907.1">
    <property type="nucleotide sequence ID" value="NZ_JARNBH010000012.1"/>
</dbReference>